<dbReference type="PANTHER" id="PTHR37947">
    <property type="entry name" value="BLL2462 PROTEIN"/>
    <property type="match status" value="1"/>
</dbReference>
<dbReference type="AlphaFoldDB" id="A0A934X542"/>
<reference evidence="2 3" key="1">
    <citation type="submission" date="2020-10" db="EMBL/GenBank/DDBJ databases">
        <title>Connecting structure to function with the recovery of over 1000 high-quality activated sludge metagenome-assembled genomes encoding full-length rRNA genes using long-read sequencing.</title>
        <authorList>
            <person name="Singleton C.M."/>
            <person name="Petriglieri F."/>
            <person name="Kristensen J.M."/>
            <person name="Kirkegaard R.H."/>
            <person name="Michaelsen T.Y."/>
            <person name="Andersen M.H."/>
            <person name="Karst S.M."/>
            <person name="Dueholm M.S."/>
            <person name="Nielsen P.H."/>
            <person name="Albertsen M."/>
        </authorList>
    </citation>
    <scope>NUCLEOTIDE SEQUENCE [LARGE SCALE GENOMIC DNA]</scope>
    <source>
        <strain evidence="2">AalE_18-Q3-R2-46_BAT3C.188</strain>
    </source>
</reference>
<accession>A0A934X542</accession>
<evidence type="ECO:0000259" key="1">
    <source>
        <dbReference type="Pfam" id="PF07090"/>
    </source>
</evidence>
<evidence type="ECO:0000313" key="2">
    <source>
        <dbReference type="EMBL" id="MBK6301271.1"/>
    </source>
</evidence>
<dbReference type="PANTHER" id="PTHR37947:SF1">
    <property type="entry name" value="BLL2462 PROTEIN"/>
    <property type="match status" value="1"/>
</dbReference>
<gene>
    <name evidence="2" type="ORF">IPF40_09560</name>
</gene>
<dbReference type="EMBL" id="JADIXZ010000004">
    <property type="protein sequence ID" value="MBK6301271.1"/>
    <property type="molecule type" value="Genomic_DNA"/>
</dbReference>
<organism evidence="2 3">
    <name type="scientific">Candidatus Phosphoribacter hodrii</name>
    <dbReference type="NCBI Taxonomy" id="2953743"/>
    <lineage>
        <taxon>Bacteria</taxon>
        <taxon>Bacillati</taxon>
        <taxon>Actinomycetota</taxon>
        <taxon>Actinomycetes</taxon>
        <taxon>Micrococcales</taxon>
        <taxon>Dermatophilaceae</taxon>
        <taxon>Candidatus Phosphoribacter</taxon>
    </lineage>
</organism>
<dbReference type="InterPro" id="IPR010768">
    <property type="entry name" value="GATase1-like"/>
</dbReference>
<dbReference type="Proteomes" id="UP000718281">
    <property type="component" value="Unassembled WGS sequence"/>
</dbReference>
<dbReference type="InterPro" id="IPR029062">
    <property type="entry name" value="Class_I_gatase-like"/>
</dbReference>
<name>A0A934X542_9MICO</name>
<feature type="domain" description="Putative glutamine amidotransferase" evidence="1">
    <location>
        <begin position="2"/>
        <end position="245"/>
    </location>
</feature>
<dbReference type="Gene3D" id="3.40.50.880">
    <property type="match status" value="1"/>
</dbReference>
<dbReference type="SUPFAM" id="SSF52317">
    <property type="entry name" value="Class I glutamine amidotransferase-like"/>
    <property type="match status" value="1"/>
</dbReference>
<dbReference type="Pfam" id="PF07090">
    <property type="entry name" value="GATase1_like"/>
    <property type="match status" value="1"/>
</dbReference>
<protein>
    <submittedName>
        <fullName evidence="2">Cytoplasmic protein</fullName>
    </submittedName>
</protein>
<proteinExistence type="predicted"/>
<comment type="caution">
    <text evidence="2">The sequence shown here is derived from an EMBL/GenBank/DDBJ whole genome shotgun (WGS) entry which is preliminary data.</text>
</comment>
<sequence>MRVLLAGESWISNSTHYKGFDSFSSTTFETGADHFIAAAASQGITVEQLYAHDVPGRFPRTVEALSAYDVVILSDIGYNSFVLPNEVWLKGQRTDNPLVSLVEWTRAGGGLMMAGGYLSFQGFQARANFARSPIAEALPVDMLTSDDRAEKPEGATCRLVSADHEIARAWTGDAPQLLGYNVVTAKPDAEVVATVDGDVLIATRSFGQGRSLVWTSDIGPHWCPTPFLEWDGFGPLVGAMLRWLANGRAS</sequence>
<evidence type="ECO:0000313" key="3">
    <source>
        <dbReference type="Proteomes" id="UP000718281"/>
    </source>
</evidence>